<dbReference type="RefSeq" id="WP_169833604.1">
    <property type="nucleotide sequence ID" value="NZ_MCRJ01000103.1"/>
</dbReference>
<comment type="caution">
    <text evidence="1">The sequence shown here is derived from an EMBL/GenBank/DDBJ whole genome shotgun (WGS) entry which is preliminary data.</text>
</comment>
<dbReference type="Proteomes" id="UP000094622">
    <property type="component" value="Unassembled WGS sequence"/>
</dbReference>
<reference evidence="1 2" key="1">
    <citation type="submission" date="2016-07" db="EMBL/GenBank/DDBJ databases">
        <title>Draft Genome Sequence of Methylobrevis pamukkalensis PK2.</title>
        <authorList>
            <person name="Vasilenko O.V."/>
            <person name="Doronina N.V."/>
            <person name="Shmareva M.N."/>
            <person name="Tarlachkov S.V."/>
            <person name="Mustakhimov I."/>
            <person name="Trotsenko Y.A."/>
        </authorList>
    </citation>
    <scope>NUCLEOTIDE SEQUENCE [LARGE SCALE GENOMIC DNA]</scope>
    <source>
        <strain evidence="1 2">PK2</strain>
    </source>
</reference>
<dbReference type="EMBL" id="MCRJ01000103">
    <property type="protein sequence ID" value="ODN69206.1"/>
    <property type="molecule type" value="Genomic_DNA"/>
</dbReference>
<evidence type="ECO:0000313" key="2">
    <source>
        <dbReference type="Proteomes" id="UP000094622"/>
    </source>
</evidence>
<sequence>MRSGVYRYVRIPRAEAYLAAGWLATPAFDDCHHGRFAILMRACACNPDGVSP</sequence>
<gene>
    <name evidence="1" type="ORF">A6302_03468</name>
</gene>
<dbReference type="AlphaFoldDB" id="A0A1E3H060"/>
<organism evidence="1 2">
    <name type="scientific">Methylobrevis pamukkalensis</name>
    <dbReference type="NCBI Taxonomy" id="1439726"/>
    <lineage>
        <taxon>Bacteria</taxon>
        <taxon>Pseudomonadati</taxon>
        <taxon>Pseudomonadota</taxon>
        <taxon>Alphaproteobacteria</taxon>
        <taxon>Hyphomicrobiales</taxon>
        <taxon>Pleomorphomonadaceae</taxon>
        <taxon>Methylobrevis</taxon>
    </lineage>
</organism>
<name>A0A1E3H060_9HYPH</name>
<accession>A0A1E3H060</accession>
<evidence type="ECO:0000313" key="1">
    <source>
        <dbReference type="EMBL" id="ODN69206.1"/>
    </source>
</evidence>
<proteinExistence type="predicted"/>
<protein>
    <submittedName>
        <fullName evidence="1">Uncharacterized protein</fullName>
    </submittedName>
</protein>
<keyword evidence="2" id="KW-1185">Reference proteome</keyword>